<gene>
    <name evidence="2" type="ORF">DRW48_15465</name>
</gene>
<keyword evidence="1" id="KW-1133">Transmembrane helix</keyword>
<protein>
    <recommendedName>
        <fullName evidence="4">DUF5337 domain-containing protein</fullName>
    </recommendedName>
</protein>
<dbReference type="Pfam" id="PF17272">
    <property type="entry name" value="DUF5337"/>
    <property type="match status" value="1"/>
</dbReference>
<dbReference type="Proteomes" id="UP000252023">
    <property type="component" value="Chromosome"/>
</dbReference>
<accession>A0A344PND7</accession>
<dbReference type="OrthoDB" id="7658896at2"/>
<name>A0A344PND7_9RHOB</name>
<evidence type="ECO:0008006" key="4">
    <source>
        <dbReference type="Google" id="ProtNLM"/>
    </source>
</evidence>
<evidence type="ECO:0000256" key="1">
    <source>
        <dbReference type="SAM" id="Phobius"/>
    </source>
</evidence>
<sequence length="92" mass="9960">MASRRQRSLASAEAKAAADAAAAAQARRDSGQARLGGGVMAAAMVLWLGLQWLGGKYGWEARYAFLIDLAAIAALVWSLAVTWRIWQRRRTA</sequence>
<organism evidence="2 3">
    <name type="scientific">Paracoccus suum</name>
    <dbReference type="NCBI Taxonomy" id="2259340"/>
    <lineage>
        <taxon>Bacteria</taxon>
        <taxon>Pseudomonadati</taxon>
        <taxon>Pseudomonadota</taxon>
        <taxon>Alphaproteobacteria</taxon>
        <taxon>Rhodobacterales</taxon>
        <taxon>Paracoccaceae</taxon>
        <taxon>Paracoccus</taxon>
    </lineage>
</organism>
<dbReference type="EMBL" id="CP030918">
    <property type="protein sequence ID" value="AXC50892.1"/>
    <property type="molecule type" value="Genomic_DNA"/>
</dbReference>
<evidence type="ECO:0000313" key="3">
    <source>
        <dbReference type="Proteomes" id="UP000252023"/>
    </source>
</evidence>
<dbReference type="KEGG" id="pars:DRW48_15465"/>
<reference evidence="3" key="1">
    <citation type="submission" date="2018-07" db="EMBL/GenBank/DDBJ databases">
        <title>Genome sequencing of Paracoccus sp. SC2-6.</title>
        <authorList>
            <person name="Heo J."/>
            <person name="Kim S.-J."/>
            <person name="Kwon S.-W."/>
        </authorList>
    </citation>
    <scope>NUCLEOTIDE SEQUENCE [LARGE SCALE GENOMIC DNA]</scope>
    <source>
        <strain evidence="3">SC2-6</strain>
    </source>
</reference>
<dbReference type="RefSeq" id="WP_114077180.1">
    <property type="nucleotide sequence ID" value="NZ_CP030918.1"/>
</dbReference>
<keyword evidence="1" id="KW-0812">Transmembrane</keyword>
<proteinExistence type="predicted"/>
<keyword evidence="1" id="KW-0472">Membrane</keyword>
<evidence type="ECO:0000313" key="2">
    <source>
        <dbReference type="EMBL" id="AXC50892.1"/>
    </source>
</evidence>
<keyword evidence="3" id="KW-1185">Reference proteome</keyword>
<dbReference type="AlphaFoldDB" id="A0A344PND7"/>
<feature type="transmembrane region" description="Helical" evidence="1">
    <location>
        <begin position="35"/>
        <end position="53"/>
    </location>
</feature>
<feature type="transmembrane region" description="Helical" evidence="1">
    <location>
        <begin position="65"/>
        <end position="86"/>
    </location>
</feature>
<dbReference type="InterPro" id="IPR020308">
    <property type="entry name" value="Uncharacterised_Ynq1"/>
</dbReference>